<protein>
    <submittedName>
        <fullName evidence="4">Acetyltransferase (GNAT) family</fullName>
    </submittedName>
</protein>
<keyword evidence="5" id="KW-1185">Reference proteome</keyword>
<proteinExistence type="predicted"/>
<evidence type="ECO:0000313" key="4">
    <source>
        <dbReference type="EMBL" id="AUX09136.1"/>
    </source>
</evidence>
<dbReference type="EMBL" id="CP025066">
    <property type="protein sequence ID" value="AUX09136.1"/>
    <property type="molecule type" value="Genomic_DNA"/>
</dbReference>
<evidence type="ECO:0000259" key="3">
    <source>
        <dbReference type="PROSITE" id="PS51186"/>
    </source>
</evidence>
<name>A0A343TJ64_9EURY</name>
<dbReference type="PANTHER" id="PTHR13947">
    <property type="entry name" value="GNAT FAMILY N-ACETYLTRANSFERASE"/>
    <property type="match status" value="1"/>
</dbReference>
<dbReference type="Gene3D" id="3.40.630.30">
    <property type="match status" value="1"/>
</dbReference>
<dbReference type="PROSITE" id="PS51186">
    <property type="entry name" value="GNAT"/>
    <property type="match status" value="1"/>
</dbReference>
<accession>A0A343TJ64</accession>
<feature type="domain" description="N-acetyltransferase" evidence="3">
    <location>
        <begin position="1"/>
        <end position="160"/>
    </location>
</feature>
<keyword evidence="1 4" id="KW-0808">Transferase</keyword>
<organism evidence="4 5">
    <name type="scientific">Halalkaliarchaeum desulfuricum</name>
    <dbReference type="NCBI Taxonomy" id="2055893"/>
    <lineage>
        <taxon>Archaea</taxon>
        <taxon>Methanobacteriati</taxon>
        <taxon>Methanobacteriota</taxon>
        <taxon>Stenosarchaea group</taxon>
        <taxon>Halobacteria</taxon>
        <taxon>Halobacteriales</taxon>
        <taxon>Haloferacaceae</taxon>
        <taxon>Halalkaliarchaeum</taxon>
    </lineage>
</organism>
<evidence type="ECO:0000256" key="1">
    <source>
        <dbReference type="ARBA" id="ARBA00022679"/>
    </source>
</evidence>
<gene>
    <name evidence="4" type="ORF">AArcSl_1507</name>
</gene>
<dbReference type="SUPFAM" id="SSF55729">
    <property type="entry name" value="Acyl-CoA N-acyltransferases (Nat)"/>
    <property type="match status" value="1"/>
</dbReference>
<evidence type="ECO:0000313" key="5">
    <source>
        <dbReference type="Proteomes" id="UP000263012"/>
    </source>
</evidence>
<dbReference type="InterPro" id="IPR000182">
    <property type="entry name" value="GNAT_dom"/>
</dbReference>
<feature type="region of interest" description="Disordered" evidence="2">
    <location>
        <begin position="143"/>
        <end position="162"/>
    </location>
</feature>
<dbReference type="KEGG" id="hdf:AArcSl_1507"/>
<reference evidence="5" key="1">
    <citation type="submission" date="2017-11" db="EMBL/GenBank/DDBJ databases">
        <title>Phenotypic and genomic properties of facultatively anaerobic sulfur-reducing natronoarchaea from hypersaline soda lakes.</title>
        <authorList>
            <person name="Sorokin D.Y."/>
            <person name="Kublanov I.V."/>
            <person name="Roman P."/>
            <person name="Sinninghe Damste J.S."/>
            <person name="Golyshin P.N."/>
            <person name="Rojo D."/>
            <person name="Ciordia S."/>
            <person name="Mena M.D.C."/>
            <person name="Ferrer M."/>
            <person name="Messina E."/>
            <person name="Smedile F."/>
            <person name="La Spada G."/>
            <person name="La Cono V."/>
            <person name="Yakimov M.M."/>
        </authorList>
    </citation>
    <scope>NUCLEOTIDE SEQUENCE [LARGE SCALE GENOMIC DNA]</scope>
    <source>
        <strain evidence="5">AArc-Sl</strain>
    </source>
</reference>
<feature type="compositionally biased region" description="Basic and acidic residues" evidence="2">
    <location>
        <begin position="146"/>
        <end position="162"/>
    </location>
</feature>
<dbReference type="Pfam" id="PF00583">
    <property type="entry name" value="Acetyltransf_1"/>
    <property type="match status" value="1"/>
</dbReference>
<dbReference type="AlphaFoldDB" id="A0A343TJ64"/>
<dbReference type="InterPro" id="IPR016181">
    <property type="entry name" value="Acyl_CoA_acyltransferase"/>
</dbReference>
<sequence>MIIRRALPADLLGIVRVFDGAALETDVERLRRRLRDDPPRAFVAAAARTDPSPESSADRVVGALVLSDRPASSPGEVEIEQVAVRRRRRGRGIGRALVEAACSFAIEHAPPGATPVVTARFDRTARPFYEACGFEIVEDPTLESAEGSRGERLRARRRADAG</sequence>
<dbReference type="PANTHER" id="PTHR13947:SF37">
    <property type="entry name" value="LD18367P"/>
    <property type="match status" value="1"/>
</dbReference>
<dbReference type="InterPro" id="IPR050769">
    <property type="entry name" value="NAT_camello-type"/>
</dbReference>
<dbReference type="GO" id="GO:0008080">
    <property type="term" value="F:N-acetyltransferase activity"/>
    <property type="evidence" value="ECO:0007669"/>
    <property type="project" value="InterPro"/>
</dbReference>
<dbReference type="Proteomes" id="UP000263012">
    <property type="component" value="Chromosome"/>
</dbReference>
<evidence type="ECO:0000256" key="2">
    <source>
        <dbReference type="SAM" id="MobiDB-lite"/>
    </source>
</evidence>